<proteinExistence type="predicted"/>
<name>A0A6A4SZR2_SCOMX</name>
<feature type="compositionally biased region" description="Polar residues" evidence="1">
    <location>
        <begin position="313"/>
        <end position="323"/>
    </location>
</feature>
<protein>
    <submittedName>
        <fullName evidence="2">Uncharacterized protein</fullName>
    </submittedName>
</protein>
<feature type="compositionally biased region" description="Basic and acidic residues" evidence="1">
    <location>
        <begin position="90"/>
        <end position="112"/>
    </location>
</feature>
<evidence type="ECO:0000313" key="3">
    <source>
        <dbReference type="Proteomes" id="UP000438429"/>
    </source>
</evidence>
<reference evidence="2 3" key="1">
    <citation type="submission" date="2019-06" db="EMBL/GenBank/DDBJ databases">
        <title>Draft genomes of female and male turbot (Scophthalmus maximus).</title>
        <authorList>
            <person name="Xu H."/>
            <person name="Xu X.-W."/>
            <person name="Shao C."/>
            <person name="Chen S."/>
        </authorList>
    </citation>
    <scope>NUCLEOTIDE SEQUENCE [LARGE SCALE GENOMIC DNA]</scope>
    <source>
        <strain evidence="2">Ysfricsl-2016a</strain>
        <tissue evidence="2">Blood</tissue>
    </source>
</reference>
<organism evidence="2 3">
    <name type="scientific">Scophthalmus maximus</name>
    <name type="common">Turbot</name>
    <name type="synonym">Psetta maxima</name>
    <dbReference type="NCBI Taxonomy" id="52904"/>
    <lineage>
        <taxon>Eukaryota</taxon>
        <taxon>Metazoa</taxon>
        <taxon>Chordata</taxon>
        <taxon>Craniata</taxon>
        <taxon>Vertebrata</taxon>
        <taxon>Euteleostomi</taxon>
        <taxon>Actinopterygii</taxon>
        <taxon>Neopterygii</taxon>
        <taxon>Teleostei</taxon>
        <taxon>Neoteleostei</taxon>
        <taxon>Acanthomorphata</taxon>
        <taxon>Carangaria</taxon>
        <taxon>Pleuronectiformes</taxon>
        <taxon>Pleuronectoidei</taxon>
        <taxon>Scophthalmidae</taxon>
        <taxon>Scophthalmus</taxon>
    </lineage>
</organism>
<comment type="caution">
    <text evidence="2">The sequence shown here is derived from an EMBL/GenBank/DDBJ whole genome shotgun (WGS) entry which is preliminary data.</text>
</comment>
<evidence type="ECO:0000256" key="1">
    <source>
        <dbReference type="SAM" id="MobiDB-lite"/>
    </source>
</evidence>
<dbReference type="Proteomes" id="UP000438429">
    <property type="component" value="Unassembled WGS sequence"/>
</dbReference>
<evidence type="ECO:0000313" key="2">
    <source>
        <dbReference type="EMBL" id="KAF0038229.1"/>
    </source>
</evidence>
<sequence length="323" mass="34346">MVKSVDSPLSPHLKETTEGASAIRASGEVILPQKDAQPEGLTVETADDTKPQAHAKERNQNGEAQRENTVANKAEENKEGCADTPAEQSNTDHTEAKSPEDALLEVKMKPEEEPSVATEPASGAHLEDAELIIQPAERSCNERPPEQAAEGVFEAVAVVVLESSHYKSDVINATPGYGAAPQNSVETIPDLLLESLSKSPTHQTILDPVSESPTQSADNTTVKSVECEVEPATPTEAALKTRAEEAVECEVHPVNNTVVVQSAEKAADQVMELSITDALDFETASDAGAITEVTAEAVPEPVDDPKQSHSDESNLNQSDDTKM</sequence>
<accession>A0A6A4SZR2</accession>
<gene>
    <name evidence="2" type="ORF">F2P81_008713</name>
</gene>
<feature type="compositionally biased region" description="Basic and acidic residues" evidence="1">
    <location>
        <begin position="47"/>
        <end position="66"/>
    </location>
</feature>
<dbReference type="AlphaFoldDB" id="A0A6A4SZR2"/>
<feature type="region of interest" description="Disordered" evidence="1">
    <location>
        <begin position="293"/>
        <end position="323"/>
    </location>
</feature>
<feature type="region of interest" description="Disordered" evidence="1">
    <location>
        <begin position="1"/>
        <end position="146"/>
    </location>
</feature>
<dbReference type="EMBL" id="VEVO01000008">
    <property type="protein sequence ID" value="KAF0038229.1"/>
    <property type="molecule type" value="Genomic_DNA"/>
</dbReference>
<feature type="compositionally biased region" description="Basic and acidic residues" evidence="1">
    <location>
        <begin position="303"/>
        <end position="312"/>
    </location>
</feature>